<name>A0A1H9STZ2_9CORY</name>
<dbReference type="AlphaFoldDB" id="A0A1H9STZ2"/>
<proteinExistence type="predicted"/>
<dbReference type="Proteomes" id="UP000198929">
    <property type="component" value="Unassembled WGS sequence"/>
</dbReference>
<dbReference type="EMBL" id="FOGQ01000004">
    <property type="protein sequence ID" value="SER88315.1"/>
    <property type="molecule type" value="Genomic_DNA"/>
</dbReference>
<evidence type="ECO:0000256" key="1">
    <source>
        <dbReference type="SAM" id="Phobius"/>
    </source>
</evidence>
<protein>
    <submittedName>
        <fullName evidence="2">Uncharacterized membrane protein YoaK, UPF0700 family</fullName>
    </submittedName>
</protein>
<dbReference type="InterPro" id="IPR010699">
    <property type="entry name" value="DUF1275"/>
</dbReference>
<reference evidence="3" key="1">
    <citation type="submission" date="2016-10" db="EMBL/GenBank/DDBJ databases">
        <authorList>
            <person name="Varghese N."/>
            <person name="Submissions S."/>
        </authorList>
    </citation>
    <scope>NUCLEOTIDE SEQUENCE [LARGE SCALE GENOMIC DNA]</scope>
    <source>
        <strain evidence="3">DSM 20524</strain>
    </source>
</reference>
<feature type="transmembrane region" description="Helical" evidence="1">
    <location>
        <begin position="97"/>
        <end position="118"/>
    </location>
</feature>
<evidence type="ECO:0000313" key="3">
    <source>
        <dbReference type="Proteomes" id="UP000198929"/>
    </source>
</evidence>
<sequence length="236" mass="25165">MAYTAGMSAVSHSPRQLMAGTGFAFVAGFVDALAFMFLGGVFLSFMSGNVTRIAASAVTGDWATVQLAATCVVLFLLGVMEGALVRRLASRRIPRVFVKNAVVVNMALLFTVACVFLAAGWPHVAVGFASLGIGSMNSIFERRGEVSLALTYMTGTLVKMGQRLVDTLFGGSHAAWLQHFLIASALGAGALVGGFCYLLLELNALYLATALVYAMTVFTVTWRLRSHVIVAWQNPR</sequence>
<feature type="transmembrane region" description="Helical" evidence="1">
    <location>
        <begin position="180"/>
        <end position="200"/>
    </location>
</feature>
<feature type="transmembrane region" description="Helical" evidence="1">
    <location>
        <begin position="21"/>
        <end position="45"/>
    </location>
</feature>
<dbReference type="STRING" id="1121357.SAMN05661109_01268"/>
<feature type="transmembrane region" description="Helical" evidence="1">
    <location>
        <begin position="65"/>
        <end position="85"/>
    </location>
</feature>
<keyword evidence="1" id="KW-0812">Transmembrane</keyword>
<dbReference type="PANTHER" id="PTHR37314:SF4">
    <property type="entry name" value="UPF0700 TRANSMEMBRANE PROTEIN YOAK"/>
    <property type="match status" value="1"/>
</dbReference>
<keyword evidence="1" id="KW-1133">Transmembrane helix</keyword>
<keyword evidence="1" id="KW-0472">Membrane</keyword>
<organism evidence="2 3">
    <name type="scientific">Corynebacterium cystitidis DSM 20524</name>
    <dbReference type="NCBI Taxonomy" id="1121357"/>
    <lineage>
        <taxon>Bacteria</taxon>
        <taxon>Bacillati</taxon>
        <taxon>Actinomycetota</taxon>
        <taxon>Actinomycetes</taxon>
        <taxon>Mycobacteriales</taxon>
        <taxon>Corynebacteriaceae</taxon>
        <taxon>Corynebacterium</taxon>
    </lineage>
</organism>
<keyword evidence="3" id="KW-1185">Reference proteome</keyword>
<dbReference type="PANTHER" id="PTHR37314">
    <property type="entry name" value="SLR0142 PROTEIN"/>
    <property type="match status" value="1"/>
</dbReference>
<dbReference type="Pfam" id="PF06912">
    <property type="entry name" value="DUF1275"/>
    <property type="match status" value="1"/>
</dbReference>
<accession>A0A1H9STZ2</accession>
<feature type="transmembrane region" description="Helical" evidence="1">
    <location>
        <begin position="206"/>
        <end position="224"/>
    </location>
</feature>
<evidence type="ECO:0000313" key="2">
    <source>
        <dbReference type="EMBL" id="SER88315.1"/>
    </source>
</evidence>
<gene>
    <name evidence="2" type="ORF">SAMN05661109_01268</name>
</gene>